<feature type="region of interest" description="Disordered" evidence="2">
    <location>
        <begin position="1"/>
        <end position="26"/>
    </location>
</feature>
<proteinExistence type="predicted"/>
<organism evidence="4 5">
    <name type="scientific">Limulus polyphemus</name>
    <name type="common">Atlantic horseshoe crab</name>
    <dbReference type="NCBI Taxonomy" id="6850"/>
    <lineage>
        <taxon>Eukaryota</taxon>
        <taxon>Metazoa</taxon>
        <taxon>Ecdysozoa</taxon>
        <taxon>Arthropoda</taxon>
        <taxon>Chelicerata</taxon>
        <taxon>Merostomata</taxon>
        <taxon>Xiphosura</taxon>
        <taxon>Limulidae</taxon>
        <taxon>Limulus</taxon>
    </lineage>
</organism>
<evidence type="ECO:0000256" key="1">
    <source>
        <dbReference type="SAM" id="Coils"/>
    </source>
</evidence>
<feature type="transmembrane region" description="Helical" evidence="3">
    <location>
        <begin position="31"/>
        <end position="49"/>
    </location>
</feature>
<protein>
    <submittedName>
        <fullName evidence="5">Uncharacterized protein LOC106472787</fullName>
    </submittedName>
</protein>
<dbReference type="GeneID" id="106472787"/>
<reference evidence="5" key="1">
    <citation type="submission" date="2025-08" db="UniProtKB">
        <authorList>
            <consortium name="RefSeq"/>
        </authorList>
    </citation>
    <scope>IDENTIFICATION</scope>
    <source>
        <tissue evidence="5">Muscle</tissue>
    </source>
</reference>
<keyword evidence="4" id="KW-1185">Reference proteome</keyword>
<name>A0ABM1BUH5_LIMPO</name>
<keyword evidence="1" id="KW-0175">Coiled coil</keyword>
<dbReference type="PANTHER" id="PTHR31958:SF2">
    <property type="entry name" value="COILED-COIL DOMAIN-CONTAINING PROTEIN 127"/>
    <property type="match status" value="1"/>
</dbReference>
<dbReference type="PANTHER" id="PTHR31958">
    <property type="entry name" value="COILED-COIL DOMAIN-CONTAINING PROTEIN 127"/>
    <property type="match status" value="1"/>
</dbReference>
<keyword evidence="3" id="KW-0472">Membrane</keyword>
<gene>
    <name evidence="5" type="primary">LOC106472787</name>
</gene>
<sequence length="215" mass="25020">MDKSSKGFGWNDLNIPPTSTGPRDEKSSLKHIGVLFNLATPIALGYVYWKCQQEKTKLKTQHSEEVQAFKKHLESVASQQGYVKASTFVSTIDEALREEENKSKEMLEELHKVEHQIKSILDIRCSRINPWKTRERREKQERDILKNSLTGILAPLEMYDGLQHIFHYDHLHCGGGFHKNGQLYRVWIIHWRSLIIAHRDRAIKQQIEKLKATHG</sequence>
<dbReference type="InterPro" id="IPR034607">
    <property type="entry name" value="CCDC127"/>
</dbReference>
<dbReference type="Proteomes" id="UP000694941">
    <property type="component" value="Unplaced"/>
</dbReference>
<feature type="coiled-coil region" evidence="1">
    <location>
        <begin position="89"/>
        <end position="116"/>
    </location>
</feature>
<evidence type="ECO:0000313" key="4">
    <source>
        <dbReference type="Proteomes" id="UP000694941"/>
    </source>
</evidence>
<evidence type="ECO:0000256" key="2">
    <source>
        <dbReference type="SAM" id="MobiDB-lite"/>
    </source>
</evidence>
<keyword evidence="3" id="KW-0812">Transmembrane</keyword>
<evidence type="ECO:0000256" key="3">
    <source>
        <dbReference type="SAM" id="Phobius"/>
    </source>
</evidence>
<accession>A0ABM1BUH5</accession>
<evidence type="ECO:0000313" key="5">
    <source>
        <dbReference type="RefSeq" id="XP_013788901.1"/>
    </source>
</evidence>
<keyword evidence="3" id="KW-1133">Transmembrane helix</keyword>
<dbReference type="RefSeq" id="XP_013788901.1">
    <property type="nucleotide sequence ID" value="XM_013933447.2"/>
</dbReference>